<name>A0AAV9EW21_ACOCL</name>
<comment type="caution">
    <text evidence="2">The sequence shown here is derived from an EMBL/GenBank/DDBJ whole genome shotgun (WGS) entry which is preliminary data.</text>
</comment>
<reference evidence="2" key="1">
    <citation type="journal article" date="2023" name="Nat. Commun.">
        <title>Diploid and tetraploid genomes of Acorus and the evolution of monocots.</title>
        <authorList>
            <person name="Ma L."/>
            <person name="Liu K.W."/>
            <person name="Li Z."/>
            <person name="Hsiao Y.Y."/>
            <person name="Qi Y."/>
            <person name="Fu T."/>
            <person name="Tang G.D."/>
            <person name="Zhang D."/>
            <person name="Sun W.H."/>
            <person name="Liu D.K."/>
            <person name="Li Y."/>
            <person name="Chen G.Z."/>
            <person name="Liu X.D."/>
            <person name="Liao X.Y."/>
            <person name="Jiang Y.T."/>
            <person name="Yu X."/>
            <person name="Hao Y."/>
            <person name="Huang J."/>
            <person name="Zhao X.W."/>
            <person name="Ke S."/>
            <person name="Chen Y.Y."/>
            <person name="Wu W.L."/>
            <person name="Hsu J.L."/>
            <person name="Lin Y.F."/>
            <person name="Huang M.D."/>
            <person name="Li C.Y."/>
            <person name="Huang L."/>
            <person name="Wang Z.W."/>
            <person name="Zhao X."/>
            <person name="Zhong W.Y."/>
            <person name="Peng D.H."/>
            <person name="Ahmad S."/>
            <person name="Lan S."/>
            <person name="Zhang J.S."/>
            <person name="Tsai W.C."/>
            <person name="Van de Peer Y."/>
            <person name="Liu Z.J."/>
        </authorList>
    </citation>
    <scope>NUCLEOTIDE SEQUENCE</scope>
    <source>
        <strain evidence="2">CP</strain>
    </source>
</reference>
<feature type="compositionally biased region" description="Polar residues" evidence="1">
    <location>
        <begin position="10"/>
        <end position="33"/>
    </location>
</feature>
<feature type="region of interest" description="Disordered" evidence="1">
    <location>
        <begin position="1"/>
        <end position="33"/>
    </location>
</feature>
<evidence type="ECO:0000256" key="1">
    <source>
        <dbReference type="SAM" id="MobiDB-lite"/>
    </source>
</evidence>
<dbReference type="EMBL" id="JAUJYO010000005">
    <property type="protein sequence ID" value="KAK1317946.1"/>
    <property type="molecule type" value="Genomic_DNA"/>
</dbReference>
<protein>
    <submittedName>
        <fullName evidence="2">Uncharacterized protein</fullName>
    </submittedName>
</protein>
<proteinExistence type="predicted"/>
<dbReference type="Proteomes" id="UP001180020">
    <property type="component" value="Unassembled WGS sequence"/>
</dbReference>
<evidence type="ECO:0000313" key="3">
    <source>
        <dbReference type="Proteomes" id="UP001180020"/>
    </source>
</evidence>
<feature type="region of interest" description="Disordered" evidence="1">
    <location>
        <begin position="53"/>
        <end position="88"/>
    </location>
</feature>
<accession>A0AAV9EW21</accession>
<organism evidence="2 3">
    <name type="scientific">Acorus calamus</name>
    <name type="common">Sweet flag</name>
    <dbReference type="NCBI Taxonomy" id="4465"/>
    <lineage>
        <taxon>Eukaryota</taxon>
        <taxon>Viridiplantae</taxon>
        <taxon>Streptophyta</taxon>
        <taxon>Embryophyta</taxon>
        <taxon>Tracheophyta</taxon>
        <taxon>Spermatophyta</taxon>
        <taxon>Magnoliopsida</taxon>
        <taxon>Liliopsida</taxon>
        <taxon>Acoraceae</taxon>
        <taxon>Acorus</taxon>
    </lineage>
</organism>
<reference evidence="2" key="2">
    <citation type="submission" date="2023-06" db="EMBL/GenBank/DDBJ databases">
        <authorList>
            <person name="Ma L."/>
            <person name="Liu K.-W."/>
            <person name="Li Z."/>
            <person name="Hsiao Y.-Y."/>
            <person name="Qi Y."/>
            <person name="Fu T."/>
            <person name="Tang G."/>
            <person name="Zhang D."/>
            <person name="Sun W.-H."/>
            <person name="Liu D.-K."/>
            <person name="Li Y."/>
            <person name="Chen G.-Z."/>
            <person name="Liu X.-D."/>
            <person name="Liao X.-Y."/>
            <person name="Jiang Y.-T."/>
            <person name="Yu X."/>
            <person name="Hao Y."/>
            <person name="Huang J."/>
            <person name="Zhao X.-W."/>
            <person name="Ke S."/>
            <person name="Chen Y.-Y."/>
            <person name="Wu W.-L."/>
            <person name="Hsu J.-L."/>
            <person name="Lin Y.-F."/>
            <person name="Huang M.-D."/>
            <person name="Li C.-Y."/>
            <person name="Huang L."/>
            <person name="Wang Z.-W."/>
            <person name="Zhao X."/>
            <person name="Zhong W.-Y."/>
            <person name="Peng D.-H."/>
            <person name="Ahmad S."/>
            <person name="Lan S."/>
            <person name="Zhang J.-S."/>
            <person name="Tsai W.-C."/>
            <person name="Van De Peer Y."/>
            <person name="Liu Z.-J."/>
        </authorList>
    </citation>
    <scope>NUCLEOTIDE SEQUENCE</scope>
    <source>
        <strain evidence="2">CP</strain>
        <tissue evidence="2">Leaves</tissue>
    </source>
</reference>
<dbReference type="AlphaFoldDB" id="A0AAV9EW21"/>
<keyword evidence="3" id="KW-1185">Reference proteome</keyword>
<gene>
    <name evidence="2" type="ORF">QJS10_CPA05g00288</name>
</gene>
<sequence>MHHKSLLTEMASSSETCTTNQSTTSAHPVQTSNSKTVVPYSYSGAVAQRALLLSSRRRSNRRRAVNEDAKGLPSRLSRVSVADDAAES</sequence>
<evidence type="ECO:0000313" key="2">
    <source>
        <dbReference type="EMBL" id="KAK1317946.1"/>
    </source>
</evidence>